<name>A0A4U5P7N5_STECR</name>
<evidence type="ECO:0000256" key="5">
    <source>
        <dbReference type="PIRSR" id="PIRSR006386-1"/>
    </source>
</evidence>
<organism evidence="7">
    <name type="scientific">Steinernema carpocapsae</name>
    <name type="common">Entomopathogenic nematode</name>
    <dbReference type="NCBI Taxonomy" id="34508"/>
    <lineage>
        <taxon>Eukaryota</taxon>
        <taxon>Metazoa</taxon>
        <taxon>Ecdysozoa</taxon>
        <taxon>Nematoda</taxon>
        <taxon>Chromadorea</taxon>
        <taxon>Rhabditida</taxon>
        <taxon>Tylenchina</taxon>
        <taxon>Panagrolaimomorpha</taxon>
        <taxon>Strongyloidoidea</taxon>
        <taxon>Steinernematidae</taxon>
        <taxon>Steinernema</taxon>
    </lineage>
</organism>
<evidence type="ECO:0000256" key="4">
    <source>
        <dbReference type="PIRNR" id="PIRNR006386"/>
    </source>
</evidence>
<dbReference type="InterPro" id="IPR036249">
    <property type="entry name" value="Thioredoxin-like_sf"/>
</dbReference>
<evidence type="ECO:0000256" key="3">
    <source>
        <dbReference type="ARBA" id="ARBA00047960"/>
    </source>
</evidence>
<dbReference type="EC" id="2.5.1.18" evidence="4"/>
<dbReference type="GO" id="GO:0004364">
    <property type="term" value="F:glutathione transferase activity"/>
    <property type="evidence" value="ECO:0007669"/>
    <property type="project" value="UniProtKB-UniRule"/>
</dbReference>
<reference evidence="7" key="1">
    <citation type="submission" date="2013-11" db="EMBL/GenBank/DDBJ databases">
        <authorList>
            <person name="Sternberg P."/>
            <person name="Dillman A."/>
            <person name="Macchietto M."/>
        </authorList>
    </citation>
    <scope>NUCLEOTIDE SEQUENCE</scope>
    <source>
        <strain evidence="7">ALL</strain>
    </source>
</reference>
<dbReference type="PIRSF" id="PIRSF006386">
    <property type="entry name" value="HCCAis_GSTk"/>
    <property type="match status" value="1"/>
</dbReference>
<sequence length="226" mass="25881">MAAKKATKATIDFYFDVISPYAFIGFESLLRFEKVMPVAVNLKPFLLGVVMKESGNSPPGLLKPKWVQMMRDLAYNNEYYGLELKEPRDFFGEGIPRSSIRAQRFLTAVEQENPREIFVATARELFRRVWSVDLPIHEPENLREVVTKVGLKDADRLLEMSNSPGVKQIAKDRTYEALSQGCFGAPWIVFKRAGEPDRFFFGSDRLHMISELLEEPFPGPMRDVKV</sequence>
<dbReference type="PANTHER" id="PTHR42943:SF2">
    <property type="entry name" value="GLUTATHIONE S-TRANSFERASE KAPPA 1"/>
    <property type="match status" value="1"/>
</dbReference>
<dbReference type="SUPFAM" id="SSF52833">
    <property type="entry name" value="Thioredoxin-like"/>
    <property type="match status" value="1"/>
</dbReference>
<dbReference type="Pfam" id="PF01323">
    <property type="entry name" value="DSBA"/>
    <property type="match status" value="1"/>
</dbReference>
<dbReference type="STRING" id="34508.A0A4U5P7N5"/>
<evidence type="ECO:0000313" key="7">
    <source>
        <dbReference type="EMBL" id="TKR92256.1"/>
    </source>
</evidence>
<dbReference type="InterPro" id="IPR014440">
    <property type="entry name" value="HCCAis_GSTk"/>
</dbReference>
<reference evidence="7" key="3">
    <citation type="journal article" date="2019" name="G3 (Bethesda)">
        <title>Hybrid Assembly of the Genome of the Entomopathogenic Nematode Steinernema carpocapsae Identifies the X-Chromosome.</title>
        <authorList>
            <person name="Serra L."/>
            <person name="Macchietto M."/>
            <person name="Macias-Munoz A."/>
            <person name="McGill C.J."/>
            <person name="Rodriguez I.M."/>
            <person name="Rodriguez B."/>
            <person name="Murad R."/>
            <person name="Mortazavi A."/>
        </authorList>
    </citation>
    <scope>NUCLEOTIDE SEQUENCE</scope>
    <source>
        <strain evidence="7">ALL</strain>
    </source>
</reference>
<dbReference type="Gene3D" id="3.40.30.10">
    <property type="entry name" value="Glutaredoxin"/>
    <property type="match status" value="1"/>
</dbReference>
<evidence type="ECO:0000256" key="2">
    <source>
        <dbReference type="ARBA" id="ARBA00022679"/>
    </source>
</evidence>
<dbReference type="EMBL" id="AZBU02000002">
    <property type="protein sequence ID" value="TKR92256.1"/>
    <property type="molecule type" value="Genomic_DNA"/>
</dbReference>
<dbReference type="GO" id="GO:0005777">
    <property type="term" value="C:peroxisome"/>
    <property type="evidence" value="ECO:0007669"/>
    <property type="project" value="TreeGrafter"/>
</dbReference>
<dbReference type="InterPro" id="IPR051924">
    <property type="entry name" value="GST_Kappa/NadH"/>
</dbReference>
<dbReference type="PANTHER" id="PTHR42943">
    <property type="entry name" value="GLUTATHIONE S-TRANSFERASE KAPPA"/>
    <property type="match status" value="1"/>
</dbReference>
<dbReference type="FunFam" id="3.40.30.10:FF:000096">
    <property type="entry name" value="Glutathione S-transferase kappa"/>
    <property type="match status" value="1"/>
</dbReference>
<dbReference type="InterPro" id="IPR001853">
    <property type="entry name" value="DSBA-like_thioredoxin_dom"/>
</dbReference>
<dbReference type="GO" id="GO:0004602">
    <property type="term" value="F:glutathione peroxidase activity"/>
    <property type="evidence" value="ECO:0007669"/>
    <property type="project" value="TreeGrafter"/>
</dbReference>
<dbReference type="AlphaFoldDB" id="A0A4U5P7N5"/>
<dbReference type="OrthoDB" id="4664297at2759"/>
<evidence type="ECO:0000256" key="1">
    <source>
        <dbReference type="ARBA" id="ARBA00006494"/>
    </source>
</evidence>
<protein>
    <recommendedName>
        <fullName evidence="4">Glutathione S-transferase kappa</fullName>
        <ecNumber evidence="4">2.5.1.18</ecNumber>
    </recommendedName>
</protein>
<gene>
    <name evidence="7" type="ORF">L596_006947</name>
</gene>
<keyword evidence="2 4" id="KW-0808">Transferase</keyword>
<accession>A0A4U5P7N5</accession>
<dbReference type="GO" id="GO:0005739">
    <property type="term" value="C:mitochondrion"/>
    <property type="evidence" value="ECO:0007669"/>
    <property type="project" value="TreeGrafter"/>
</dbReference>
<feature type="domain" description="DSBA-like thioredoxin" evidence="6">
    <location>
        <begin position="10"/>
        <end position="213"/>
    </location>
</feature>
<comment type="catalytic activity">
    <reaction evidence="3 4">
        <text>RX + glutathione = an S-substituted glutathione + a halide anion + H(+)</text>
        <dbReference type="Rhea" id="RHEA:16437"/>
        <dbReference type="ChEBI" id="CHEBI:15378"/>
        <dbReference type="ChEBI" id="CHEBI:16042"/>
        <dbReference type="ChEBI" id="CHEBI:17792"/>
        <dbReference type="ChEBI" id="CHEBI:57925"/>
        <dbReference type="ChEBI" id="CHEBI:90779"/>
        <dbReference type="EC" id="2.5.1.18"/>
    </reaction>
</comment>
<evidence type="ECO:0000259" key="6">
    <source>
        <dbReference type="Pfam" id="PF01323"/>
    </source>
</evidence>
<feature type="active site" description="Nucleophile" evidence="5">
    <location>
        <position position="19"/>
    </location>
</feature>
<reference evidence="7" key="2">
    <citation type="journal article" date="2015" name="Genome Biol.">
        <title>Comparative genomics of Steinernema reveals deeply conserved gene regulatory networks.</title>
        <authorList>
            <person name="Dillman A.R."/>
            <person name="Macchietto M."/>
            <person name="Porter C.F."/>
            <person name="Rogers A."/>
            <person name="Williams B."/>
            <person name="Antoshechkin I."/>
            <person name="Lee M.M."/>
            <person name="Goodwin Z."/>
            <person name="Lu X."/>
            <person name="Lewis E.E."/>
            <person name="Goodrich-Blair H."/>
            <person name="Stock S.P."/>
            <person name="Adams B.J."/>
            <person name="Sternberg P.W."/>
            <person name="Mortazavi A."/>
        </authorList>
    </citation>
    <scope>NUCLEOTIDE SEQUENCE [LARGE SCALE GENOMIC DNA]</scope>
    <source>
        <strain evidence="7">ALL</strain>
    </source>
</reference>
<comment type="similarity">
    <text evidence="1 4">Belongs to the GST superfamily. Kappa family.</text>
</comment>
<proteinExistence type="inferred from homology"/>
<comment type="caution">
    <text evidence="7">The sequence shown here is derived from an EMBL/GenBank/DDBJ whole genome shotgun (WGS) entry which is preliminary data.</text>
</comment>
<dbReference type="GO" id="GO:0006749">
    <property type="term" value="P:glutathione metabolic process"/>
    <property type="evidence" value="ECO:0007669"/>
    <property type="project" value="TreeGrafter"/>
</dbReference>